<feature type="transmembrane region" description="Helical" evidence="1">
    <location>
        <begin position="7"/>
        <end position="26"/>
    </location>
</feature>
<dbReference type="AlphaFoldDB" id="A0A5R9DWJ1"/>
<feature type="transmembrane region" description="Helical" evidence="1">
    <location>
        <begin position="169"/>
        <end position="193"/>
    </location>
</feature>
<organism evidence="2 3">
    <name type="scientific">Ruoffia tabacinasalis</name>
    <dbReference type="NCBI Taxonomy" id="87458"/>
    <lineage>
        <taxon>Bacteria</taxon>
        <taxon>Bacillati</taxon>
        <taxon>Bacillota</taxon>
        <taxon>Bacilli</taxon>
        <taxon>Lactobacillales</taxon>
        <taxon>Aerococcaceae</taxon>
        <taxon>Ruoffia</taxon>
    </lineage>
</organism>
<feature type="transmembrane region" description="Helical" evidence="1">
    <location>
        <begin position="86"/>
        <end position="107"/>
    </location>
</feature>
<feature type="transmembrane region" description="Helical" evidence="1">
    <location>
        <begin position="341"/>
        <end position="360"/>
    </location>
</feature>
<feature type="transmembrane region" description="Helical" evidence="1">
    <location>
        <begin position="60"/>
        <end position="80"/>
    </location>
</feature>
<feature type="transmembrane region" description="Helical" evidence="1">
    <location>
        <begin position="390"/>
        <end position="410"/>
    </location>
</feature>
<keyword evidence="1" id="KW-1133">Transmembrane helix</keyword>
<keyword evidence="1" id="KW-0472">Membrane</keyword>
<sequence>MGKINKIILFLYTFFVIYLPDFSVYFPFLPNTSILVFFLATLNIVLLNKHILWVIKKNEIYAIFIVLFILIIQLTITNLGDFDLGNLWPLGLFIVQIINYLSLVIWFYKLYHPENVYSLLKYLVFIGMIQFFIILFMQLQPDLKNIAVTLYGGKEGVPERLRYLLSYRIYGIGSSYTFMLPLIQTFFSVIALYLYSEGKGFFYFITSVLLIYSSIVNGRTGMYIYIIIMIIYFLKQSLQKFNFKILIFSFGTLIIFVISVLFILNFYPDRFAWITEGIEEIILLFFAGETSQNTNVGRLIGEHLVFPKGFDIIFGLGKNIFSGITYRNNYIHSDIGYINDLFRGGMIYIFLLYPTILSFFNKYCTKPFLKISLVLFFVIANYKGEITGGTPIILLILLIPMLISYNDMYISHNK</sequence>
<feature type="transmembrane region" description="Helical" evidence="1">
    <location>
        <begin position="245"/>
        <end position="267"/>
    </location>
</feature>
<keyword evidence="1" id="KW-0812">Transmembrane</keyword>
<protein>
    <submittedName>
        <fullName evidence="2">Uncharacterized protein</fullName>
    </submittedName>
</protein>
<evidence type="ECO:0000313" key="3">
    <source>
        <dbReference type="Proteomes" id="UP000306420"/>
    </source>
</evidence>
<comment type="caution">
    <text evidence="2">The sequence shown here is derived from an EMBL/GenBank/DDBJ whole genome shotgun (WGS) entry which is preliminary data.</text>
</comment>
<dbReference type="Proteomes" id="UP000306420">
    <property type="component" value="Unassembled WGS sequence"/>
</dbReference>
<evidence type="ECO:0000256" key="1">
    <source>
        <dbReference type="SAM" id="Phobius"/>
    </source>
</evidence>
<accession>A0A5R9DWJ1</accession>
<gene>
    <name evidence="2" type="ORF">FEZ33_07630</name>
</gene>
<feature type="transmembrane region" description="Helical" evidence="1">
    <location>
        <begin position="32"/>
        <end position="48"/>
    </location>
</feature>
<reference evidence="2 3" key="1">
    <citation type="submission" date="2019-05" db="EMBL/GenBank/DDBJ databases">
        <title>The metagenome of a microbial culture collection derived from dairy environment covers the genomic content of the human microbiome.</title>
        <authorList>
            <person name="Roder T."/>
            <person name="Wuthrich D."/>
            <person name="Sattari Z."/>
            <person name="Von Ah U."/>
            <person name="Bar C."/>
            <person name="Ronchi F."/>
            <person name="Macpherson A.J."/>
            <person name="Ganal-Vonarburg S.C."/>
            <person name="Bruggmann R."/>
            <person name="Vergeres G."/>
        </authorList>
    </citation>
    <scope>NUCLEOTIDE SEQUENCE [LARGE SCALE GENOMIC DNA]</scope>
    <source>
        <strain evidence="2 3">FAM 24227</strain>
    </source>
</reference>
<dbReference type="EMBL" id="VBSP01000025">
    <property type="protein sequence ID" value="TLQ40709.1"/>
    <property type="molecule type" value="Genomic_DNA"/>
</dbReference>
<dbReference type="OrthoDB" id="2319427at2"/>
<name>A0A5R9DWJ1_9LACT</name>
<dbReference type="RefSeq" id="WP_138404810.1">
    <property type="nucleotide sequence ID" value="NZ_VBSP01000025.1"/>
</dbReference>
<proteinExistence type="predicted"/>
<feature type="transmembrane region" description="Helical" evidence="1">
    <location>
        <begin position="119"/>
        <end position="139"/>
    </location>
</feature>
<evidence type="ECO:0000313" key="2">
    <source>
        <dbReference type="EMBL" id="TLQ40709.1"/>
    </source>
</evidence>